<organism evidence="2 3">
    <name type="scientific">Scyliorhinus torazame</name>
    <name type="common">Cloudy catshark</name>
    <name type="synonym">Catulus torazame</name>
    <dbReference type="NCBI Taxonomy" id="75743"/>
    <lineage>
        <taxon>Eukaryota</taxon>
        <taxon>Metazoa</taxon>
        <taxon>Chordata</taxon>
        <taxon>Craniata</taxon>
        <taxon>Vertebrata</taxon>
        <taxon>Chondrichthyes</taxon>
        <taxon>Elasmobranchii</taxon>
        <taxon>Galeomorphii</taxon>
        <taxon>Galeoidea</taxon>
        <taxon>Carcharhiniformes</taxon>
        <taxon>Scyliorhinidae</taxon>
        <taxon>Scyliorhinus</taxon>
    </lineage>
</organism>
<keyword evidence="3" id="KW-1185">Reference proteome</keyword>
<dbReference type="EMBL" id="BFAA01012326">
    <property type="protein sequence ID" value="GCB80441.1"/>
    <property type="molecule type" value="Genomic_DNA"/>
</dbReference>
<feature type="compositionally biased region" description="Basic and acidic residues" evidence="1">
    <location>
        <begin position="11"/>
        <end position="26"/>
    </location>
</feature>
<evidence type="ECO:0000313" key="2">
    <source>
        <dbReference type="EMBL" id="GCB80441.1"/>
    </source>
</evidence>
<dbReference type="AlphaFoldDB" id="A0A401Q502"/>
<evidence type="ECO:0000313" key="3">
    <source>
        <dbReference type="Proteomes" id="UP000288216"/>
    </source>
</evidence>
<dbReference type="InterPro" id="IPR036457">
    <property type="entry name" value="PPM-type-like_dom_sf"/>
</dbReference>
<dbReference type="Proteomes" id="UP000288216">
    <property type="component" value="Unassembled WGS sequence"/>
</dbReference>
<reference evidence="2 3" key="1">
    <citation type="journal article" date="2018" name="Nat. Ecol. Evol.">
        <title>Shark genomes provide insights into elasmobranch evolution and the origin of vertebrates.</title>
        <authorList>
            <person name="Hara Y"/>
            <person name="Yamaguchi K"/>
            <person name="Onimaru K"/>
            <person name="Kadota M"/>
            <person name="Koyanagi M"/>
            <person name="Keeley SD"/>
            <person name="Tatsumi K"/>
            <person name="Tanaka K"/>
            <person name="Motone F"/>
            <person name="Kageyama Y"/>
            <person name="Nozu R"/>
            <person name="Adachi N"/>
            <person name="Nishimura O"/>
            <person name="Nakagawa R"/>
            <person name="Tanegashima C"/>
            <person name="Kiyatake I"/>
            <person name="Matsumoto R"/>
            <person name="Murakumo K"/>
            <person name="Nishida K"/>
            <person name="Terakita A"/>
            <person name="Kuratani S"/>
            <person name="Sato K"/>
            <person name="Hyodo S Kuraku.S."/>
        </authorList>
    </citation>
    <scope>NUCLEOTIDE SEQUENCE [LARGE SCALE GENOMIC DNA]</scope>
</reference>
<name>A0A401Q502_SCYTO</name>
<evidence type="ECO:0000256" key="1">
    <source>
        <dbReference type="SAM" id="MobiDB-lite"/>
    </source>
</evidence>
<proteinExistence type="predicted"/>
<sequence length="178" mass="20230">MNSLPADTLNEEDKTTMENFPEKHLPENEVRDNRFFIEHSSEALLTREKYNDDKITVTPVAEVASHTENSNGYLNQANITKKTMKQKSVTIDLTASEDIDIEKLYKEAYLMNQEESSEESSQEETDERQEIQYETLANTISKRLVETAKQAGACDNITVLIVLLPGCAKSVLNREEII</sequence>
<feature type="region of interest" description="Disordered" evidence="1">
    <location>
        <begin position="1"/>
        <end position="26"/>
    </location>
</feature>
<dbReference type="SUPFAM" id="SSF81606">
    <property type="entry name" value="PP2C-like"/>
    <property type="match status" value="1"/>
</dbReference>
<gene>
    <name evidence="2" type="ORF">scyTo_0018120</name>
</gene>
<protein>
    <submittedName>
        <fullName evidence="2">Uncharacterized protein</fullName>
    </submittedName>
</protein>
<accession>A0A401Q502</accession>
<comment type="caution">
    <text evidence="2">The sequence shown here is derived from an EMBL/GenBank/DDBJ whole genome shotgun (WGS) entry which is preliminary data.</text>
</comment>